<dbReference type="RefSeq" id="WP_220251412.1">
    <property type="nucleotide sequence ID" value="NZ_JAICCF010000003.1"/>
</dbReference>
<dbReference type="Pfam" id="PF01663">
    <property type="entry name" value="Phosphodiest"/>
    <property type="match status" value="1"/>
</dbReference>
<evidence type="ECO:0000256" key="1">
    <source>
        <dbReference type="ARBA" id="ARBA00022553"/>
    </source>
</evidence>
<name>A0ABS7GFB5_9BACT</name>
<organism evidence="4 5">
    <name type="scientific">Chitinophaga rhizophila</name>
    <dbReference type="NCBI Taxonomy" id="2866212"/>
    <lineage>
        <taxon>Bacteria</taxon>
        <taxon>Pseudomonadati</taxon>
        <taxon>Bacteroidota</taxon>
        <taxon>Chitinophagia</taxon>
        <taxon>Chitinophagales</taxon>
        <taxon>Chitinophagaceae</taxon>
        <taxon>Chitinophaga</taxon>
    </lineage>
</organism>
<dbReference type="PIRSF" id="PIRSF031924">
    <property type="entry name" value="Pi-irrepressible_AP"/>
    <property type="match status" value="1"/>
</dbReference>
<keyword evidence="1" id="KW-0597">Phosphoprotein</keyword>
<gene>
    <name evidence="4" type="ORF">K1Y79_17255</name>
</gene>
<dbReference type="Gene3D" id="3.30.1360.150">
    <property type="match status" value="1"/>
</dbReference>
<dbReference type="PANTHER" id="PTHR10151:SF120">
    <property type="entry name" value="BIS(5'-ADENOSYL)-TRIPHOSPHATASE"/>
    <property type="match status" value="1"/>
</dbReference>
<dbReference type="NCBIfam" id="NF042991">
    <property type="entry name" value="alk_phos_PafA"/>
    <property type="match status" value="1"/>
</dbReference>
<dbReference type="PANTHER" id="PTHR10151">
    <property type="entry name" value="ECTONUCLEOTIDE PYROPHOSPHATASE/PHOSPHODIESTERASE"/>
    <property type="match status" value="1"/>
</dbReference>
<dbReference type="SUPFAM" id="SSF53649">
    <property type="entry name" value="Alkaline phosphatase-like"/>
    <property type="match status" value="1"/>
</dbReference>
<dbReference type="Proteomes" id="UP000812961">
    <property type="component" value="Unassembled WGS sequence"/>
</dbReference>
<accession>A0ABS7GFB5</accession>
<evidence type="ECO:0000256" key="2">
    <source>
        <dbReference type="ARBA" id="ARBA00022723"/>
    </source>
</evidence>
<dbReference type="InterPro" id="IPR002591">
    <property type="entry name" value="Phosphodiest/P_Trfase"/>
</dbReference>
<keyword evidence="3" id="KW-0732">Signal</keyword>
<sequence>MSKLFKTLSALALTGAMLQAGVIRAQKTLDRPKLVVGIVVDQMRWDYLYRYYDRYEGGGFKRMLGEGFSCENTFITHLPSFTAVGHSTIYTGSVPAIHGITGNDWTDQVTGRHWYCTEDTTVQPVGTTTDAGKMSPRNLLATTITDELKLATNFRSKVVGVSLKDRASILPAGHMANGAFWLDDSNGSFVTSSFYMKELPEWVKTFNARQLPATLMSKPWSPLYPINTYVQSTADDMPWEGTFKGETAATFPHNMPDIYKTDKGSLRSTPSGNTLTLEFAKAAIDGYQLGAGAVTDFLTINCASTDYVGHKYGPNSIEVEDTYLRLDKDLSAFLRYLDQRVGKGNYLVFLSADHGAAHSVGFMKENAMPAGLPDGKMLSGLNSLLQERFGAEKLALTSENYHIGFDHKTIAAKQLDFEAIKKLTVQYLQRLPGVQFAADMDNLGNSSLPAPIREMASNGYNPKRCGSVIVIPEPGWYSGSAKGTTHGNWNPYDTHLPLVFMGWHIKHGATNEVVSMADIAPTIAAMLHIQMPNGAVGKPVQAVMKQ</sequence>
<dbReference type="InterPro" id="IPR017850">
    <property type="entry name" value="Alkaline_phosphatase_core_sf"/>
</dbReference>
<dbReference type="InterPro" id="IPR026263">
    <property type="entry name" value="Alkaline_phosphatase_prok"/>
</dbReference>
<protein>
    <submittedName>
        <fullName evidence="4">Alkaline phosphatase family protein</fullName>
    </submittedName>
</protein>
<evidence type="ECO:0000313" key="4">
    <source>
        <dbReference type="EMBL" id="MBW8686091.1"/>
    </source>
</evidence>
<dbReference type="Gene3D" id="3.40.720.10">
    <property type="entry name" value="Alkaline Phosphatase, subunit A"/>
    <property type="match status" value="1"/>
</dbReference>
<evidence type="ECO:0000313" key="5">
    <source>
        <dbReference type="Proteomes" id="UP000812961"/>
    </source>
</evidence>
<dbReference type="EMBL" id="JAICCF010000003">
    <property type="protein sequence ID" value="MBW8686091.1"/>
    <property type="molecule type" value="Genomic_DNA"/>
</dbReference>
<reference evidence="4 5" key="1">
    <citation type="submission" date="2021-08" db="EMBL/GenBank/DDBJ databases">
        <title>The genome sequence of Chitinophaga sp. B61.</title>
        <authorList>
            <person name="Zhang X."/>
        </authorList>
    </citation>
    <scope>NUCLEOTIDE SEQUENCE [LARGE SCALE GENOMIC DNA]</scope>
    <source>
        <strain evidence="4 5">B61</strain>
    </source>
</reference>
<dbReference type="CDD" id="cd16016">
    <property type="entry name" value="AP-SPAP"/>
    <property type="match status" value="1"/>
</dbReference>
<keyword evidence="5" id="KW-1185">Reference proteome</keyword>
<keyword evidence="2" id="KW-0479">Metal-binding</keyword>
<evidence type="ECO:0000256" key="3">
    <source>
        <dbReference type="ARBA" id="ARBA00022729"/>
    </source>
</evidence>
<comment type="caution">
    <text evidence="4">The sequence shown here is derived from an EMBL/GenBank/DDBJ whole genome shotgun (WGS) entry which is preliminary data.</text>
</comment>
<proteinExistence type="predicted"/>